<accession>A0AAD6ZFG2</accession>
<dbReference type="Proteomes" id="UP001218218">
    <property type="component" value="Unassembled WGS sequence"/>
</dbReference>
<evidence type="ECO:0000313" key="2">
    <source>
        <dbReference type="EMBL" id="KAJ7318978.1"/>
    </source>
</evidence>
<dbReference type="AlphaFoldDB" id="A0AAD6ZFG2"/>
<dbReference type="EMBL" id="JARIHO010000055">
    <property type="protein sequence ID" value="KAJ7318978.1"/>
    <property type="molecule type" value="Genomic_DNA"/>
</dbReference>
<comment type="caution">
    <text evidence="2">The sequence shown here is derived from an EMBL/GenBank/DDBJ whole genome shotgun (WGS) entry which is preliminary data.</text>
</comment>
<organism evidence="2 3">
    <name type="scientific">Mycena albidolilacea</name>
    <dbReference type="NCBI Taxonomy" id="1033008"/>
    <lineage>
        <taxon>Eukaryota</taxon>
        <taxon>Fungi</taxon>
        <taxon>Dikarya</taxon>
        <taxon>Basidiomycota</taxon>
        <taxon>Agaricomycotina</taxon>
        <taxon>Agaricomycetes</taxon>
        <taxon>Agaricomycetidae</taxon>
        <taxon>Agaricales</taxon>
        <taxon>Marasmiineae</taxon>
        <taxon>Mycenaceae</taxon>
        <taxon>Mycena</taxon>
    </lineage>
</organism>
<evidence type="ECO:0000256" key="1">
    <source>
        <dbReference type="SAM" id="MobiDB-lite"/>
    </source>
</evidence>
<feature type="region of interest" description="Disordered" evidence="1">
    <location>
        <begin position="1"/>
        <end position="43"/>
    </location>
</feature>
<proteinExistence type="predicted"/>
<keyword evidence="3" id="KW-1185">Reference proteome</keyword>
<feature type="compositionally biased region" description="Basic and acidic residues" evidence="1">
    <location>
        <begin position="32"/>
        <end position="43"/>
    </location>
</feature>
<gene>
    <name evidence="2" type="ORF">DFH08DRAFT_970874</name>
</gene>
<reference evidence="2" key="1">
    <citation type="submission" date="2023-03" db="EMBL/GenBank/DDBJ databases">
        <title>Massive genome expansion in bonnet fungi (Mycena s.s.) driven by repeated elements and novel gene families across ecological guilds.</title>
        <authorList>
            <consortium name="Lawrence Berkeley National Laboratory"/>
            <person name="Harder C.B."/>
            <person name="Miyauchi S."/>
            <person name="Viragh M."/>
            <person name="Kuo A."/>
            <person name="Thoen E."/>
            <person name="Andreopoulos B."/>
            <person name="Lu D."/>
            <person name="Skrede I."/>
            <person name="Drula E."/>
            <person name="Henrissat B."/>
            <person name="Morin E."/>
            <person name="Kohler A."/>
            <person name="Barry K."/>
            <person name="LaButti K."/>
            <person name="Morin E."/>
            <person name="Salamov A."/>
            <person name="Lipzen A."/>
            <person name="Mereny Z."/>
            <person name="Hegedus B."/>
            <person name="Baldrian P."/>
            <person name="Stursova M."/>
            <person name="Weitz H."/>
            <person name="Taylor A."/>
            <person name="Grigoriev I.V."/>
            <person name="Nagy L.G."/>
            <person name="Martin F."/>
            <person name="Kauserud H."/>
        </authorList>
    </citation>
    <scope>NUCLEOTIDE SEQUENCE</scope>
    <source>
        <strain evidence="2">CBHHK002</strain>
    </source>
</reference>
<sequence>MERRMGVEPERQEVGVGLEQEPQQEGPAGGDEQQKHASGDEERRAVDAGIDRILNASPNTSFRPGLHALTTFSHLIAGKCHHPVYSAHRNDAFGSEAGASGSTLRMYSFPNSEADQRPGMVVSCQLIKVTARDECLPYISRLGDQDGRPENEAECGLATVIDSDSVIDAHAQLWEAGARIYFGLATIALPFPPGAPYTVIVTKLEGII</sequence>
<evidence type="ECO:0000313" key="3">
    <source>
        <dbReference type="Proteomes" id="UP001218218"/>
    </source>
</evidence>
<protein>
    <submittedName>
        <fullName evidence="2">Uncharacterized protein</fullName>
    </submittedName>
</protein>
<feature type="compositionally biased region" description="Basic and acidic residues" evidence="1">
    <location>
        <begin position="1"/>
        <end position="13"/>
    </location>
</feature>
<name>A0AAD6ZFG2_9AGAR</name>